<evidence type="ECO:0000313" key="2">
    <source>
        <dbReference type="Proteomes" id="UP000236047"/>
    </source>
</evidence>
<proteinExistence type="predicted"/>
<name>A0A2N8P453_STRNR</name>
<gene>
    <name evidence="1" type="ORF">AOB60_43140</name>
</gene>
<evidence type="ECO:0000313" key="1">
    <source>
        <dbReference type="EMBL" id="PNE35784.1"/>
    </source>
</evidence>
<reference evidence="2" key="1">
    <citation type="submission" date="2015-09" db="EMBL/GenBank/DDBJ databases">
        <authorList>
            <person name="Graham D.E."/>
            <person name="Mahan K.M."/>
            <person name="Klingeman D.M."/>
            <person name="Fida T."/>
            <person name="Giannone R.J."/>
            <person name="Hettich R.L."/>
            <person name="Parry R.J."/>
            <person name="Spain J.C."/>
        </authorList>
    </citation>
    <scope>NUCLEOTIDE SEQUENCE [LARGE SCALE GENOMIC DNA]</scope>
    <source>
        <strain evidence="2">JCM 4701</strain>
    </source>
</reference>
<keyword evidence="2" id="KW-1185">Reference proteome</keyword>
<protein>
    <submittedName>
        <fullName evidence="1">Uncharacterized protein</fullName>
    </submittedName>
</protein>
<comment type="caution">
    <text evidence="1">The sequence shown here is derived from an EMBL/GenBank/DDBJ whole genome shotgun (WGS) entry which is preliminary data.</text>
</comment>
<sequence>MLALLAVAVPLYVAIELGEALTSRRLSRANGSLDRLDDRMVRAEGDCLAAGHHGFVRRVVDAMDHTTDVVCWVTGRVGRVMGR</sequence>
<dbReference type="EMBL" id="LJSN01000007">
    <property type="protein sequence ID" value="PNE35784.1"/>
    <property type="molecule type" value="Genomic_DNA"/>
</dbReference>
<dbReference type="AlphaFoldDB" id="A0A2N8P453"/>
<dbReference type="Proteomes" id="UP000236047">
    <property type="component" value="Unassembled WGS sequence"/>
</dbReference>
<accession>A0A2N8P453</accession>
<organism evidence="1 2">
    <name type="scientific">Streptomyces noursei</name>
    <name type="common">Streptomyces albulus</name>
    <dbReference type="NCBI Taxonomy" id="1971"/>
    <lineage>
        <taxon>Bacteria</taxon>
        <taxon>Bacillati</taxon>
        <taxon>Actinomycetota</taxon>
        <taxon>Actinomycetes</taxon>
        <taxon>Kitasatosporales</taxon>
        <taxon>Streptomycetaceae</taxon>
        <taxon>Streptomyces</taxon>
    </lineage>
</organism>